<evidence type="ECO:0000256" key="5">
    <source>
        <dbReference type="ARBA" id="ARBA00022833"/>
    </source>
</evidence>
<keyword evidence="7" id="KW-0238">DNA-binding</keyword>
<dbReference type="RefSeq" id="XP_016975312.1">
    <property type="nucleotide sequence ID" value="XM_017119823.1"/>
</dbReference>
<feature type="domain" description="C2H2-type" evidence="13">
    <location>
        <begin position="1251"/>
        <end position="1274"/>
    </location>
</feature>
<feature type="compositionally biased region" description="Acidic residues" evidence="12">
    <location>
        <begin position="728"/>
        <end position="738"/>
    </location>
</feature>
<feature type="domain" description="C2H2-type" evidence="13">
    <location>
        <begin position="407"/>
        <end position="435"/>
    </location>
</feature>
<keyword evidence="3" id="KW-0677">Repeat</keyword>
<dbReference type="PANTHER" id="PTHR16515:SF49">
    <property type="entry name" value="GASTRULA ZINC FINGER PROTEIN XLCGF49.1-LIKE-RELATED"/>
    <property type="match status" value="1"/>
</dbReference>
<feature type="region of interest" description="Disordered" evidence="12">
    <location>
        <begin position="956"/>
        <end position="985"/>
    </location>
</feature>
<feature type="binding site" evidence="11">
    <location>
        <position position="25"/>
    </location>
    <ligand>
        <name>Zn(2+)</name>
        <dbReference type="ChEBI" id="CHEBI:29105"/>
    </ligand>
</feature>
<feature type="domain" description="C2H2-type" evidence="13">
    <location>
        <begin position="1223"/>
        <end position="1250"/>
    </location>
</feature>
<feature type="domain" description="C2H2-type" evidence="13">
    <location>
        <begin position="1193"/>
        <end position="1223"/>
    </location>
</feature>
<dbReference type="GeneID" id="108041798"/>
<dbReference type="RefSeq" id="XP_016975312.2">
    <property type="nucleotide sequence ID" value="XM_017119823.2"/>
</dbReference>
<evidence type="ECO:0000256" key="9">
    <source>
        <dbReference type="ARBA" id="ARBA00023242"/>
    </source>
</evidence>
<feature type="compositionally biased region" description="Low complexity" evidence="12">
    <location>
        <begin position="914"/>
        <end position="925"/>
    </location>
</feature>
<evidence type="ECO:0000256" key="1">
    <source>
        <dbReference type="ARBA" id="ARBA00004123"/>
    </source>
</evidence>
<comment type="subcellular location">
    <subcellularLocation>
        <location evidence="1">Nucleus</location>
    </subcellularLocation>
</comment>
<dbReference type="Gene3D" id="3.30.160.60">
    <property type="entry name" value="Classic Zinc Finger"/>
    <property type="match status" value="7"/>
</dbReference>
<dbReference type="InterPro" id="IPR050331">
    <property type="entry name" value="Zinc_finger"/>
</dbReference>
<dbReference type="PANTHER" id="PTHR16515">
    <property type="entry name" value="PR DOMAIN ZINC FINGER PROTEIN"/>
    <property type="match status" value="1"/>
</dbReference>
<keyword evidence="2 11" id="KW-0479">Metal-binding</keyword>
<dbReference type="SMART" id="SM00355">
    <property type="entry name" value="ZnF_C2H2"/>
    <property type="match status" value="15"/>
</dbReference>
<dbReference type="GO" id="GO:0008270">
    <property type="term" value="F:zinc ion binding"/>
    <property type="evidence" value="ECO:0007669"/>
    <property type="project" value="UniProtKB-UniRule"/>
</dbReference>
<feature type="domain" description="C2H2-type" evidence="13">
    <location>
        <begin position="878"/>
        <end position="901"/>
    </location>
</feature>
<evidence type="ECO:0000256" key="6">
    <source>
        <dbReference type="ARBA" id="ARBA00023015"/>
    </source>
</evidence>
<dbReference type="SMART" id="SM00868">
    <property type="entry name" value="zf-AD"/>
    <property type="match status" value="1"/>
</dbReference>
<keyword evidence="5 11" id="KW-0862">Zinc</keyword>
<feature type="binding site" evidence="11">
    <location>
        <position position="28"/>
    </location>
    <ligand>
        <name>Zn(2+)</name>
        <dbReference type="ChEBI" id="CHEBI:29105"/>
    </ligand>
</feature>
<evidence type="ECO:0000313" key="15">
    <source>
        <dbReference type="RefSeq" id="XP_016975312.1"/>
    </source>
</evidence>
<protein>
    <submittedName>
        <fullName evidence="15">Uncharacterized protein LOC108041798 isoform X1</fullName>
    </submittedName>
</protein>
<feature type="region of interest" description="Disordered" evidence="12">
    <location>
        <begin position="119"/>
        <end position="141"/>
    </location>
</feature>
<feature type="region of interest" description="Disordered" evidence="12">
    <location>
        <begin position="1295"/>
        <end position="1332"/>
    </location>
</feature>
<evidence type="ECO:0000256" key="7">
    <source>
        <dbReference type="ARBA" id="ARBA00023125"/>
    </source>
</evidence>
<feature type="compositionally biased region" description="Acidic residues" evidence="12">
    <location>
        <begin position="690"/>
        <end position="715"/>
    </location>
</feature>
<feature type="domain" description="C2H2-type" evidence="13">
    <location>
        <begin position="1103"/>
        <end position="1131"/>
    </location>
</feature>
<evidence type="ECO:0000256" key="8">
    <source>
        <dbReference type="ARBA" id="ARBA00023163"/>
    </source>
</evidence>
<feature type="region of interest" description="Disordered" evidence="12">
    <location>
        <begin position="1014"/>
        <end position="1033"/>
    </location>
</feature>
<evidence type="ECO:0000256" key="10">
    <source>
        <dbReference type="PROSITE-ProRule" id="PRU00042"/>
    </source>
</evidence>
<reference evidence="15" key="1">
    <citation type="submission" date="2025-08" db="UniProtKB">
        <authorList>
            <consortium name="RefSeq"/>
        </authorList>
    </citation>
    <scope>IDENTIFICATION</scope>
</reference>
<dbReference type="GO" id="GO:0003677">
    <property type="term" value="F:DNA binding"/>
    <property type="evidence" value="ECO:0007669"/>
    <property type="project" value="UniProtKB-KW"/>
</dbReference>
<feature type="domain" description="C2H2-type" evidence="13">
    <location>
        <begin position="148"/>
        <end position="175"/>
    </location>
</feature>
<keyword evidence="8" id="KW-0804">Transcription</keyword>
<feature type="compositionally biased region" description="Basic and acidic residues" evidence="12">
    <location>
        <begin position="965"/>
        <end position="976"/>
    </location>
</feature>
<feature type="domain" description="C2H2-type" evidence="13">
    <location>
        <begin position="1164"/>
        <end position="1192"/>
    </location>
</feature>
<dbReference type="PROSITE" id="PS00028">
    <property type="entry name" value="ZINC_FINGER_C2H2_1"/>
    <property type="match status" value="12"/>
</dbReference>
<dbReference type="InterPro" id="IPR036236">
    <property type="entry name" value="Znf_C2H2_sf"/>
</dbReference>
<feature type="domain" description="C2H2-type" evidence="13">
    <location>
        <begin position="379"/>
        <end position="406"/>
    </location>
</feature>
<feature type="compositionally biased region" description="Polar residues" evidence="12">
    <location>
        <begin position="1062"/>
        <end position="1071"/>
    </location>
</feature>
<name>A0A6P4EB17_DRORH</name>
<evidence type="ECO:0000259" key="14">
    <source>
        <dbReference type="PROSITE" id="PS51915"/>
    </source>
</evidence>
<feature type="binding site" evidence="11">
    <location>
        <position position="82"/>
    </location>
    <ligand>
        <name>Zn(2+)</name>
        <dbReference type="ChEBI" id="CHEBI:29105"/>
    </ligand>
</feature>
<dbReference type="InterPro" id="IPR012934">
    <property type="entry name" value="Znf_AD"/>
</dbReference>
<dbReference type="PROSITE" id="PS50157">
    <property type="entry name" value="ZINC_FINGER_C2H2_2"/>
    <property type="match status" value="12"/>
</dbReference>
<feature type="domain" description="ZAD" evidence="14">
    <location>
        <begin position="23"/>
        <end position="106"/>
    </location>
</feature>
<accession>A0A6P4EB17</accession>
<evidence type="ECO:0000256" key="2">
    <source>
        <dbReference type="ARBA" id="ARBA00022723"/>
    </source>
</evidence>
<evidence type="ECO:0000256" key="4">
    <source>
        <dbReference type="ARBA" id="ARBA00022771"/>
    </source>
</evidence>
<keyword evidence="9" id="KW-0539">Nucleus</keyword>
<keyword evidence="6" id="KW-0805">Transcription regulation</keyword>
<dbReference type="SUPFAM" id="SSF57667">
    <property type="entry name" value="beta-beta-alpha zinc fingers"/>
    <property type="match status" value="5"/>
</dbReference>
<gene>
    <name evidence="15" type="primary">LOC108041798</name>
</gene>
<feature type="region of interest" description="Disordered" evidence="12">
    <location>
        <begin position="1052"/>
        <end position="1071"/>
    </location>
</feature>
<feature type="domain" description="C2H2-type" evidence="13">
    <location>
        <begin position="747"/>
        <end position="774"/>
    </location>
</feature>
<dbReference type="OrthoDB" id="6365676at2759"/>
<feature type="compositionally biased region" description="Low complexity" evidence="12">
    <location>
        <begin position="1014"/>
        <end position="1030"/>
    </location>
</feature>
<evidence type="ECO:0000259" key="13">
    <source>
        <dbReference type="PROSITE" id="PS50157"/>
    </source>
</evidence>
<feature type="region of interest" description="Disordered" evidence="12">
    <location>
        <begin position="910"/>
        <end position="940"/>
    </location>
</feature>
<dbReference type="GO" id="GO:0005634">
    <property type="term" value="C:nucleus"/>
    <property type="evidence" value="ECO:0007669"/>
    <property type="project" value="UniProtKB-SubCell"/>
</dbReference>
<sequence>MALNKRNSSHSDAVSGAEVDYKFLCRCCLKTNAEYLKLDSVAMARSLDPADAGDKIPLIRCLLFCVGAENPPELPQYICVECSKSLQVAYYFLKNALRAHEILCRKLVPKSQRRLNGSFGLESEKRHTKPVPQEQDEEETKPLKTMRHECQVCGVVVYNRLELKQHIRQHAGTEGISYNCQYCIFTTLKQRLLLEHYVTLHGLSISQADDHIKSKKSQAPNSEEPKAVCTLEDMELLIPTVLAPDDYVQQQSQIDSDQLRDIEQQLAVSMGEAGPGVDTLTSTLPPMDTPNVSIGTEYLVLPDGSLQQVNGSGVVIEYIDDSKPNNHPNVNISLQNLLSGDDPSEPMDIDVSELIVEEVMPQIRVKPKPVVGGSPIYKHKCKLCPKTFSTVARLKSHQLTHSNLPKFFCDQCDFYSLRSSDLIQHYKMVHHRSNESGKSQKDPAPGEESGVYSCDMCLFETRTPSQLRVHYKERHTVQPTEVQLRPSWTSDVGASTVQASPNVARKSDNDIPVGIKYLPVVADPPIDSDPIVVVDPPIVSETQVEEQQPAVMSTTTSTPITQTGEINMVVDATPLFYAPTSSATVVTQSVPVTTVGESTGGTDSKAFGIFPEISQTNLPANESVQQTPSANTSNISMFGDMQDFIDNTDVAAICTIPADDMPVVDGDDIVIDNNNISIDFDAENLFEDFEEEDDAVGEEEEEEEEDADNDDENDNNDAATDQNLLLTSDDDDVDDFDDEQSKHLQKPYCIYCNKKFTSQYKFENHMFVHRGLAPYRCELCTNLYNMKRLLIRHYKTVHKRMPTRDMVQAKGDKVSVARTNIEKLCMDKIKKPMLMCAKCPFECESDADMRKHLNAHHGINDGVSVHANEVFIIRKLPFECPRCIRSFAAKSTLSRHLQRSHLVDTIIEMQTPHSAATTTSRASSSGTENPGVEDGKHNEMMQTDGGAERIASAALASNGGGNEGAGREDGAARKMESAVPEEELDPVTLDAATAVTTTAIAAAITAAAAAITAATTSSGSPITTTTSSSTNLFPTPTPFDFDYDFMGESTQRLTPNPHAISKATSTDASSANGSDKLLSAAAMAASPAKGLRSMSRLPRGPIYICKLCSKAFDELGKLVKHEMEMHSNTERARWGYQHKCAICNTSYRTLTLLKFHMKRHAHRKPCNLCPKTFVTNAELERHTKSKHSKEKTIRCSYDGCRKMFAFKHHMVRHQNASHQTPRYNCLVCNKELLNSMHLRNHMSEHKDTVSYQCPKCDRTYLRRGRLQTHVLKIHNIRLTGEEMAAITANGKIYTNPDDLKVETDGGQLTSRKDLDAEDEIRDETAAAADNSK</sequence>
<keyword evidence="4 10" id="KW-0863">Zinc-finger</keyword>
<feature type="domain" description="C2H2-type" evidence="13">
    <location>
        <begin position="775"/>
        <end position="803"/>
    </location>
</feature>
<dbReference type="Pfam" id="PF00096">
    <property type="entry name" value="zf-C2H2"/>
    <property type="match status" value="2"/>
</dbReference>
<proteinExistence type="predicted"/>
<dbReference type="PROSITE" id="PS51915">
    <property type="entry name" value="ZAD"/>
    <property type="match status" value="1"/>
</dbReference>
<evidence type="ECO:0000256" key="11">
    <source>
        <dbReference type="PROSITE-ProRule" id="PRU01263"/>
    </source>
</evidence>
<dbReference type="InterPro" id="IPR013087">
    <property type="entry name" value="Znf_C2H2_type"/>
</dbReference>
<feature type="binding site" evidence="11">
    <location>
        <position position="79"/>
    </location>
    <ligand>
        <name>Zn(2+)</name>
        <dbReference type="ChEBI" id="CHEBI:29105"/>
    </ligand>
</feature>
<dbReference type="GO" id="GO:0010468">
    <property type="term" value="P:regulation of gene expression"/>
    <property type="evidence" value="ECO:0007669"/>
    <property type="project" value="TreeGrafter"/>
</dbReference>
<feature type="domain" description="C2H2-type" evidence="13">
    <location>
        <begin position="1138"/>
        <end position="1165"/>
    </location>
</feature>
<dbReference type="FunFam" id="3.30.160.60:FF:004076">
    <property type="entry name" value="LD35343p"/>
    <property type="match status" value="1"/>
</dbReference>
<organism evidence="15">
    <name type="scientific">Drosophila rhopaloa</name>
    <name type="common">Fruit fly</name>
    <dbReference type="NCBI Taxonomy" id="1041015"/>
    <lineage>
        <taxon>Eukaryota</taxon>
        <taxon>Metazoa</taxon>
        <taxon>Ecdysozoa</taxon>
        <taxon>Arthropoda</taxon>
        <taxon>Hexapoda</taxon>
        <taxon>Insecta</taxon>
        <taxon>Pterygota</taxon>
        <taxon>Neoptera</taxon>
        <taxon>Endopterygota</taxon>
        <taxon>Diptera</taxon>
        <taxon>Brachycera</taxon>
        <taxon>Muscomorpha</taxon>
        <taxon>Ephydroidea</taxon>
        <taxon>Drosophilidae</taxon>
        <taxon>Drosophila</taxon>
        <taxon>Sophophora</taxon>
    </lineage>
</organism>
<evidence type="ECO:0000256" key="3">
    <source>
        <dbReference type="ARBA" id="ARBA00022737"/>
    </source>
</evidence>
<evidence type="ECO:0000256" key="12">
    <source>
        <dbReference type="SAM" id="MobiDB-lite"/>
    </source>
</evidence>
<feature type="region of interest" description="Disordered" evidence="12">
    <location>
        <begin position="690"/>
        <end position="738"/>
    </location>
</feature>